<dbReference type="EMBL" id="FOFA01000001">
    <property type="protein sequence ID" value="SEP74025.1"/>
    <property type="molecule type" value="Genomic_DNA"/>
</dbReference>
<dbReference type="OrthoDB" id="9767022at2"/>
<evidence type="ECO:0000256" key="5">
    <source>
        <dbReference type="ARBA" id="ARBA00023027"/>
    </source>
</evidence>
<dbReference type="SUPFAM" id="SSF56327">
    <property type="entry name" value="LDH C-terminal domain-like"/>
    <property type="match status" value="1"/>
</dbReference>
<evidence type="ECO:0000256" key="4">
    <source>
        <dbReference type="ARBA" id="ARBA00022801"/>
    </source>
</evidence>
<feature type="binding site" evidence="9">
    <location>
        <position position="267"/>
    </location>
    <ligand>
        <name>substrate</name>
    </ligand>
</feature>
<dbReference type="CDD" id="cd05297">
    <property type="entry name" value="GH4_alpha_glucosidase_galactosidase"/>
    <property type="match status" value="1"/>
</dbReference>
<keyword evidence="8 12" id="KW-0326">Glycosidase</keyword>
<evidence type="ECO:0000256" key="12">
    <source>
        <dbReference type="RuleBase" id="RU361152"/>
    </source>
</evidence>
<dbReference type="GO" id="GO:0046872">
    <property type="term" value="F:metal ion binding"/>
    <property type="evidence" value="ECO:0007669"/>
    <property type="project" value="UniProtKB-KW"/>
</dbReference>
<dbReference type="GO" id="GO:0004553">
    <property type="term" value="F:hydrolase activity, hydrolyzing O-glycosyl compounds"/>
    <property type="evidence" value="ECO:0007669"/>
    <property type="project" value="InterPro"/>
</dbReference>
<name>A0A1H9ABN8_9ACTN</name>
<comment type="cofactor">
    <cofactor evidence="1">
        <name>Mn(2+)</name>
        <dbReference type="ChEBI" id="CHEBI:29035"/>
    </cofactor>
</comment>
<dbReference type="InterPro" id="IPR053715">
    <property type="entry name" value="GH4_Enzyme_sf"/>
</dbReference>
<dbReference type="STRING" id="1036181.SAMN05421756_101547"/>
<dbReference type="Gene3D" id="3.90.1820.10">
    <property type="entry name" value="AglA-like glucosidase"/>
    <property type="match status" value="1"/>
</dbReference>
<protein>
    <submittedName>
        <fullName evidence="14">Alpha-galactosidase</fullName>
    </submittedName>
</protein>
<dbReference type="InterPro" id="IPR015955">
    <property type="entry name" value="Lactate_DH/Glyco_Ohase_4_C"/>
</dbReference>
<feature type="domain" description="Glycosyl hydrolase family 4 C-terminal" evidence="13">
    <location>
        <begin position="196"/>
        <end position="404"/>
    </location>
</feature>
<evidence type="ECO:0000256" key="7">
    <source>
        <dbReference type="ARBA" id="ARBA00023277"/>
    </source>
</evidence>
<evidence type="ECO:0000256" key="3">
    <source>
        <dbReference type="ARBA" id="ARBA00022723"/>
    </source>
</evidence>
<gene>
    <name evidence="14" type="ORF">SAMN05421756_101547</name>
</gene>
<keyword evidence="3 10" id="KW-0479">Metal-binding</keyword>
<feature type="site" description="Increases basicity of active site Tyr" evidence="11">
    <location>
        <position position="110"/>
    </location>
</feature>
<dbReference type="GO" id="GO:0016616">
    <property type="term" value="F:oxidoreductase activity, acting on the CH-OH group of donors, NAD or NADP as acceptor"/>
    <property type="evidence" value="ECO:0007669"/>
    <property type="project" value="InterPro"/>
</dbReference>
<feature type="binding site" evidence="10">
    <location>
        <position position="170"/>
    </location>
    <ligand>
        <name>Mn(2+)</name>
        <dbReference type="ChEBI" id="CHEBI:29035"/>
    </ligand>
</feature>
<dbReference type="SUPFAM" id="SSF51735">
    <property type="entry name" value="NAD(P)-binding Rossmann-fold domains"/>
    <property type="match status" value="1"/>
</dbReference>
<dbReference type="GO" id="GO:0005975">
    <property type="term" value="P:carbohydrate metabolic process"/>
    <property type="evidence" value="ECO:0007669"/>
    <property type="project" value="InterPro"/>
</dbReference>
<dbReference type="Pfam" id="PF11975">
    <property type="entry name" value="Glyco_hydro_4C"/>
    <property type="match status" value="1"/>
</dbReference>
<proteinExistence type="inferred from homology"/>
<dbReference type="AlphaFoldDB" id="A0A1H9ABN8"/>
<keyword evidence="7" id="KW-0119">Carbohydrate metabolism</keyword>
<keyword evidence="15" id="KW-1185">Reference proteome</keyword>
<feature type="binding site" evidence="9">
    <location>
        <position position="148"/>
    </location>
    <ligand>
        <name>substrate</name>
    </ligand>
</feature>
<accession>A0A1H9ABN8</accession>
<keyword evidence="10" id="KW-0533">Nickel</keyword>
<evidence type="ECO:0000256" key="8">
    <source>
        <dbReference type="ARBA" id="ARBA00023295"/>
    </source>
</evidence>
<keyword evidence="6 10" id="KW-0464">Manganese</keyword>
<reference evidence="15" key="1">
    <citation type="submission" date="2016-10" db="EMBL/GenBank/DDBJ databases">
        <authorList>
            <person name="Varghese N."/>
            <person name="Submissions S."/>
        </authorList>
    </citation>
    <scope>NUCLEOTIDE SEQUENCE [LARGE SCALE GENOMIC DNA]</scope>
    <source>
        <strain evidence="15">CGMCC 4.6856</strain>
    </source>
</reference>
<organism evidence="14 15">
    <name type="scientific">Microlunatus flavus</name>
    <dbReference type="NCBI Taxonomy" id="1036181"/>
    <lineage>
        <taxon>Bacteria</taxon>
        <taxon>Bacillati</taxon>
        <taxon>Actinomycetota</taxon>
        <taxon>Actinomycetes</taxon>
        <taxon>Propionibacteriales</taxon>
        <taxon>Propionibacteriaceae</taxon>
        <taxon>Microlunatus</taxon>
    </lineage>
</organism>
<evidence type="ECO:0000256" key="2">
    <source>
        <dbReference type="ARBA" id="ARBA00010141"/>
    </source>
</evidence>
<comment type="cofactor">
    <cofactor evidence="12">
        <name>NAD(+)</name>
        <dbReference type="ChEBI" id="CHEBI:57540"/>
    </cofactor>
    <text evidence="12">Binds 1 NAD(+) per subunit.</text>
</comment>
<evidence type="ECO:0000313" key="15">
    <source>
        <dbReference type="Proteomes" id="UP000198504"/>
    </source>
</evidence>
<comment type="similarity">
    <text evidence="2 12">Belongs to the glycosyl hydrolase 4 family.</text>
</comment>
<feature type="binding site" evidence="10">
    <location>
        <position position="200"/>
    </location>
    <ligand>
        <name>Mn(2+)</name>
        <dbReference type="ChEBI" id="CHEBI:29035"/>
    </ligand>
</feature>
<dbReference type="PANTHER" id="PTHR32092:SF6">
    <property type="entry name" value="ALPHA-GALACTOSIDASE"/>
    <property type="match status" value="1"/>
</dbReference>
<dbReference type="InterPro" id="IPR001088">
    <property type="entry name" value="Glyco_hydro_4"/>
</dbReference>
<evidence type="ECO:0000256" key="11">
    <source>
        <dbReference type="PIRSR" id="PIRSR601088-4"/>
    </source>
</evidence>
<evidence type="ECO:0000256" key="1">
    <source>
        <dbReference type="ARBA" id="ARBA00001936"/>
    </source>
</evidence>
<evidence type="ECO:0000256" key="6">
    <source>
        <dbReference type="ARBA" id="ARBA00023211"/>
    </source>
</evidence>
<dbReference type="RefSeq" id="WP_091177550.1">
    <property type="nucleotide sequence ID" value="NZ_FOFA01000001.1"/>
</dbReference>
<dbReference type="NCBIfam" id="NF011657">
    <property type="entry name" value="PRK15076.1"/>
    <property type="match status" value="1"/>
</dbReference>
<keyword evidence="10" id="KW-0408">Iron</keyword>
<evidence type="ECO:0000313" key="14">
    <source>
        <dbReference type="EMBL" id="SEP74025.1"/>
    </source>
</evidence>
<dbReference type="InterPro" id="IPR022616">
    <property type="entry name" value="Glyco_hydro_4_C"/>
</dbReference>
<evidence type="ECO:0000259" key="13">
    <source>
        <dbReference type="Pfam" id="PF11975"/>
    </source>
</evidence>
<evidence type="ECO:0000256" key="10">
    <source>
        <dbReference type="PIRSR" id="PIRSR601088-3"/>
    </source>
</evidence>
<sequence>MSPTVVFLGAGSVVFTRQLLADLFRFDDLPPLRVVLHDIDPERLAVARGTAEQVAERFDRHPELVATLDRREALDGADFVVNMVQIGGIDGTRVDLQLPAEVGLRQTIGDTTGVGGVFRALRTFPFLSAVAKDMTELCPDALFLNYTNPMAMNVWWMSVVAPKITTVGLCHSVHWTVHGLCALVGVPMEGTHFRAAGVNHQAWLTEWSRDGQDLYPRLREVIAADPELDRRVRVEIFKRIGYYPTETSEHSAEYLSWFLRSDAQVERYRLQPLEYLGISEANVAEFEDARAALAEGRALELEEGAAEYAPQVIHSVLTGTEREIHANVVNPVGAPLIDNLPEGAAVEVPTRLDADGVHPVAYGSVPEAGAALNRDYLSVAALTVQAARTGDPELVRRAVLVDPNASSTLTPEQIWALCDRMTQAHADLLPRTLGGRLDVDLSA</sequence>
<dbReference type="Pfam" id="PF02056">
    <property type="entry name" value="Glyco_hydro_4"/>
    <property type="match status" value="1"/>
</dbReference>
<dbReference type="InterPro" id="IPR036291">
    <property type="entry name" value="NAD(P)-bd_dom_sf"/>
</dbReference>
<dbReference type="PRINTS" id="PR00732">
    <property type="entry name" value="GLHYDRLASE4"/>
</dbReference>
<dbReference type="Proteomes" id="UP000198504">
    <property type="component" value="Unassembled WGS sequence"/>
</dbReference>
<keyword evidence="10" id="KW-0170">Cobalt</keyword>
<keyword evidence="4 12" id="KW-0378">Hydrolase</keyword>
<dbReference type="PANTHER" id="PTHR32092">
    <property type="entry name" value="6-PHOSPHO-BETA-GLUCOSIDASE-RELATED"/>
    <property type="match status" value="1"/>
</dbReference>
<keyword evidence="5 12" id="KW-0520">NAD</keyword>
<evidence type="ECO:0000256" key="9">
    <source>
        <dbReference type="PIRSR" id="PIRSR601088-2"/>
    </source>
</evidence>